<dbReference type="Proteomes" id="UP000437736">
    <property type="component" value="Unassembled WGS sequence"/>
</dbReference>
<feature type="transmembrane region" description="Helical" evidence="7">
    <location>
        <begin position="32"/>
        <end position="51"/>
    </location>
</feature>
<dbReference type="InterPro" id="IPR020846">
    <property type="entry name" value="MFS_dom"/>
</dbReference>
<evidence type="ECO:0000313" key="10">
    <source>
        <dbReference type="Proteomes" id="UP000437736"/>
    </source>
</evidence>
<evidence type="ECO:0000256" key="1">
    <source>
        <dbReference type="ARBA" id="ARBA00004651"/>
    </source>
</evidence>
<evidence type="ECO:0000256" key="2">
    <source>
        <dbReference type="ARBA" id="ARBA00022448"/>
    </source>
</evidence>
<keyword evidence="4 7" id="KW-0812">Transmembrane</keyword>
<accession>A0ABW9QV18</accession>
<feature type="transmembrane region" description="Helical" evidence="7">
    <location>
        <begin position="57"/>
        <end position="79"/>
    </location>
</feature>
<name>A0ABW9QV18_9ACTN</name>
<sequence>GATSALITAQGVGAVAGALALTPLARRVGRRRLLLADLVAVAAALGVYGAAPDLAVAVAAMVVVGSGYIGVLAGCNTIIQLHAPASLRGRVLGIYMMALGVLYPVGALAQGAVAERVGVRAVTIGGAGLLVAAAVLVLRGVIPSTVDRQPVVAASADDAAPG</sequence>
<evidence type="ECO:0000256" key="6">
    <source>
        <dbReference type="ARBA" id="ARBA00023136"/>
    </source>
</evidence>
<dbReference type="PANTHER" id="PTHR23513">
    <property type="entry name" value="INTEGRAL MEMBRANE EFFLUX PROTEIN-RELATED"/>
    <property type="match status" value="1"/>
</dbReference>
<gene>
    <name evidence="9" type="ORF">GHK86_11180</name>
</gene>
<keyword evidence="6 7" id="KW-0472">Membrane</keyword>
<organism evidence="9 10">
    <name type="scientific">Acidiferrimicrobium australe</name>
    <dbReference type="NCBI Taxonomy" id="2664430"/>
    <lineage>
        <taxon>Bacteria</taxon>
        <taxon>Bacillati</taxon>
        <taxon>Actinomycetota</taxon>
        <taxon>Acidimicrobiia</taxon>
        <taxon>Acidimicrobiales</taxon>
        <taxon>Acidimicrobiaceae</taxon>
        <taxon>Acidiferrimicrobium</taxon>
    </lineage>
</organism>
<keyword evidence="2" id="KW-0813">Transport</keyword>
<feature type="domain" description="Major facilitator superfamily (MFS) profile" evidence="8">
    <location>
        <begin position="1"/>
        <end position="162"/>
    </location>
</feature>
<evidence type="ECO:0000256" key="4">
    <source>
        <dbReference type="ARBA" id="ARBA00022692"/>
    </source>
</evidence>
<comment type="subcellular location">
    <subcellularLocation>
        <location evidence="1">Cell membrane</location>
        <topology evidence="1">Multi-pass membrane protein</topology>
    </subcellularLocation>
</comment>
<dbReference type="PANTHER" id="PTHR23513:SF6">
    <property type="entry name" value="MAJOR FACILITATOR SUPERFAMILY ASSOCIATED DOMAIN-CONTAINING PROTEIN"/>
    <property type="match status" value="1"/>
</dbReference>
<keyword evidence="3" id="KW-1003">Cell membrane</keyword>
<feature type="transmembrane region" description="Helical" evidence="7">
    <location>
        <begin position="6"/>
        <end position="25"/>
    </location>
</feature>
<evidence type="ECO:0000256" key="5">
    <source>
        <dbReference type="ARBA" id="ARBA00022989"/>
    </source>
</evidence>
<dbReference type="InterPro" id="IPR010290">
    <property type="entry name" value="TM_effector"/>
</dbReference>
<feature type="transmembrane region" description="Helical" evidence="7">
    <location>
        <begin position="119"/>
        <end position="138"/>
    </location>
</feature>
<evidence type="ECO:0000259" key="8">
    <source>
        <dbReference type="PROSITE" id="PS50850"/>
    </source>
</evidence>
<comment type="caution">
    <text evidence="9">The sequence shown here is derived from an EMBL/GenBank/DDBJ whole genome shotgun (WGS) entry which is preliminary data.</text>
</comment>
<dbReference type="InterPro" id="IPR036259">
    <property type="entry name" value="MFS_trans_sf"/>
</dbReference>
<reference evidence="9 10" key="1">
    <citation type="submission" date="2019-11" db="EMBL/GenBank/DDBJ databases">
        <title>Acidiferrimicrobium australis gen. nov., sp. nov., an acidophilic and obligately heterotrophic, member of the Actinobacteria that catalyses dissimilatory oxido- reduction of iron isolated from metal-rich acidic water in Chile.</title>
        <authorList>
            <person name="Gonzalez D."/>
            <person name="Huber K."/>
            <person name="Hedrich S."/>
            <person name="Rojas-Villalobos C."/>
            <person name="Quatrini R."/>
            <person name="Dinamarca M.A."/>
            <person name="Schwarz A."/>
            <person name="Canales C."/>
            <person name="Nancucheo I."/>
        </authorList>
    </citation>
    <scope>NUCLEOTIDE SEQUENCE [LARGE SCALE GENOMIC DNA]</scope>
    <source>
        <strain evidence="9 10">USS-CCA1</strain>
    </source>
</reference>
<dbReference type="Gene3D" id="1.20.1250.20">
    <property type="entry name" value="MFS general substrate transporter like domains"/>
    <property type="match status" value="1"/>
</dbReference>
<proteinExistence type="predicted"/>
<feature type="non-terminal residue" evidence="9">
    <location>
        <position position="1"/>
    </location>
</feature>
<evidence type="ECO:0000256" key="7">
    <source>
        <dbReference type="SAM" id="Phobius"/>
    </source>
</evidence>
<dbReference type="SUPFAM" id="SSF103473">
    <property type="entry name" value="MFS general substrate transporter"/>
    <property type="match status" value="1"/>
</dbReference>
<dbReference type="Pfam" id="PF05977">
    <property type="entry name" value="MFS_3"/>
    <property type="match status" value="1"/>
</dbReference>
<evidence type="ECO:0000313" key="9">
    <source>
        <dbReference type="EMBL" id="MST33279.1"/>
    </source>
</evidence>
<keyword evidence="5 7" id="KW-1133">Transmembrane helix</keyword>
<dbReference type="EMBL" id="WJHE01000544">
    <property type="protein sequence ID" value="MST33279.1"/>
    <property type="molecule type" value="Genomic_DNA"/>
</dbReference>
<feature type="transmembrane region" description="Helical" evidence="7">
    <location>
        <begin position="91"/>
        <end position="113"/>
    </location>
</feature>
<keyword evidence="10" id="KW-1185">Reference proteome</keyword>
<protein>
    <submittedName>
        <fullName evidence="9">MFS transporter</fullName>
    </submittedName>
</protein>
<evidence type="ECO:0000256" key="3">
    <source>
        <dbReference type="ARBA" id="ARBA00022475"/>
    </source>
</evidence>
<dbReference type="PROSITE" id="PS50850">
    <property type="entry name" value="MFS"/>
    <property type="match status" value="1"/>
</dbReference>